<protein>
    <submittedName>
        <fullName evidence="5">2167_t:CDS:1</fullName>
    </submittedName>
</protein>
<dbReference type="EMBL" id="CAJVPS010000015">
    <property type="protein sequence ID" value="CAG8440869.1"/>
    <property type="molecule type" value="Genomic_DNA"/>
</dbReference>
<dbReference type="PANTHER" id="PTHR10606:SF39">
    <property type="entry name" value="6-PHOSPHOFRUCTO-2-KINASE_FRUCTOSE-2,6-BISPHOSPHATASE YLR345W-RELATED"/>
    <property type="match status" value="1"/>
</dbReference>
<dbReference type="Gene3D" id="3.40.50.300">
    <property type="entry name" value="P-loop containing nucleotide triphosphate hydrolases"/>
    <property type="match status" value="1"/>
</dbReference>
<feature type="compositionally biased region" description="Polar residues" evidence="3">
    <location>
        <begin position="474"/>
        <end position="483"/>
    </location>
</feature>
<dbReference type="Pfam" id="PF00300">
    <property type="entry name" value="His_Phos_1"/>
    <property type="match status" value="1"/>
</dbReference>
<organism evidence="5 6">
    <name type="scientific">Ambispora leptoticha</name>
    <dbReference type="NCBI Taxonomy" id="144679"/>
    <lineage>
        <taxon>Eukaryota</taxon>
        <taxon>Fungi</taxon>
        <taxon>Fungi incertae sedis</taxon>
        <taxon>Mucoromycota</taxon>
        <taxon>Glomeromycotina</taxon>
        <taxon>Glomeromycetes</taxon>
        <taxon>Archaeosporales</taxon>
        <taxon>Ambisporaceae</taxon>
        <taxon>Ambispora</taxon>
    </lineage>
</organism>
<accession>A0A9N8YR76</accession>
<dbReference type="PRINTS" id="PR00991">
    <property type="entry name" value="6PFRUCTKNASE"/>
</dbReference>
<dbReference type="Proteomes" id="UP000789508">
    <property type="component" value="Unassembled WGS sequence"/>
</dbReference>
<proteinExistence type="predicted"/>
<dbReference type="GO" id="GO:0006000">
    <property type="term" value="P:fructose metabolic process"/>
    <property type="evidence" value="ECO:0007669"/>
    <property type="project" value="InterPro"/>
</dbReference>
<evidence type="ECO:0000256" key="2">
    <source>
        <dbReference type="ARBA" id="ARBA00022840"/>
    </source>
</evidence>
<keyword evidence="2" id="KW-0067">ATP-binding</keyword>
<dbReference type="GO" id="GO:0003873">
    <property type="term" value="F:6-phosphofructo-2-kinase activity"/>
    <property type="evidence" value="ECO:0007669"/>
    <property type="project" value="InterPro"/>
</dbReference>
<keyword evidence="6" id="KW-1185">Reference proteome</keyword>
<dbReference type="InterPro" id="IPR027417">
    <property type="entry name" value="P-loop_NTPase"/>
</dbReference>
<dbReference type="GO" id="GO:0005524">
    <property type="term" value="F:ATP binding"/>
    <property type="evidence" value="ECO:0007669"/>
    <property type="project" value="UniProtKB-KW"/>
</dbReference>
<feature type="compositionally biased region" description="Basic and acidic residues" evidence="3">
    <location>
        <begin position="460"/>
        <end position="473"/>
    </location>
</feature>
<dbReference type="InterPro" id="IPR013079">
    <property type="entry name" value="6Phosfructo_kin"/>
</dbReference>
<keyword evidence="1" id="KW-0547">Nucleotide-binding</keyword>
<dbReference type="AlphaFoldDB" id="A0A9N8YR76"/>
<dbReference type="CDD" id="cd07067">
    <property type="entry name" value="HP_PGM_like"/>
    <property type="match status" value="1"/>
</dbReference>
<dbReference type="SUPFAM" id="SSF53254">
    <property type="entry name" value="Phosphoglycerate mutase-like"/>
    <property type="match status" value="1"/>
</dbReference>
<feature type="domain" description="6-phosphofructo-2-kinase" evidence="4">
    <location>
        <begin position="9"/>
        <end position="223"/>
    </location>
</feature>
<evidence type="ECO:0000313" key="5">
    <source>
        <dbReference type="EMBL" id="CAG8440869.1"/>
    </source>
</evidence>
<comment type="caution">
    <text evidence="5">The sequence shown here is derived from an EMBL/GenBank/DDBJ whole genome shotgun (WGS) entry which is preliminary data.</text>
</comment>
<dbReference type="InterPro" id="IPR029033">
    <property type="entry name" value="His_PPase_superfam"/>
</dbReference>
<dbReference type="GO" id="GO:0005829">
    <property type="term" value="C:cytosol"/>
    <property type="evidence" value="ECO:0007669"/>
    <property type="project" value="TreeGrafter"/>
</dbReference>
<name>A0A9N8YR76_9GLOM</name>
<dbReference type="FunFam" id="3.40.50.300:FF:000644">
    <property type="entry name" value="GpmB, Fructose-2,6-bisphosphatase"/>
    <property type="match status" value="1"/>
</dbReference>
<dbReference type="GO" id="GO:0006003">
    <property type="term" value="P:fructose 2,6-bisphosphate metabolic process"/>
    <property type="evidence" value="ECO:0007669"/>
    <property type="project" value="InterPro"/>
</dbReference>
<dbReference type="Gene3D" id="3.40.50.1240">
    <property type="entry name" value="Phosphoglycerate mutase-like"/>
    <property type="match status" value="1"/>
</dbReference>
<gene>
    <name evidence="5" type="ORF">ALEPTO_LOCUS299</name>
</gene>
<evidence type="ECO:0000256" key="3">
    <source>
        <dbReference type="SAM" id="MobiDB-lite"/>
    </source>
</evidence>
<evidence type="ECO:0000259" key="4">
    <source>
        <dbReference type="Pfam" id="PF01591"/>
    </source>
</evidence>
<sequence>MAASLYKTNSGRMFHAGTIAIITVGLPARGKTHVCRSLCRYLRWLGVQTKVFSVGNYRRLVMGTPERLPRDFFSPGFEYEILAALSNQETAEKRHEIANACLQDMIEWFEKGGQVGIYDASNTTERRRREIHDTLIKHGVHPVFIESICDKPEIIESNIRSVKVLSPDYLGWDPEEAVEDYWARINNHIPYYETINDPSLDFVKMINVGEQIIVNNVKGYLQSGECLEEVSQKADVGLNPCGREYAEKLKNFVLNLREREKRERKAQGWGDEDGRQLIVWSSTRQQCLQTAQPFAEAGFTVSPRTLMGEINLGEADGLSEEELKKKFPIEYMRRKENPYHHRFPRAESYHDLAVRLEAVILELEREKNDVLIIAHETVLRCLYAYLFDRPEEEIPFLAFPRTDLIEIIPSAYGCKEKRMKIFETSEELNLNNNIINIQTQPPQLQYYEGAPEKNEKVLIPRQNGEKSKKRENDIGSTTISNENVRPDESILNGQKRLNEDNIEKKKFNIIILASSRGQAFLAENISQMVILANDPG</sequence>
<dbReference type="GO" id="GO:0004331">
    <property type="term" value="F:fructose-2,6-bisphosphate 2-phosphatase activity"/>
    <property type="evidence" value="ECO:0007669"/>
    <property type="project" value="TreeGrafter"/>
</dbReference>
<evidence type="ECO:0000313" key="6">
    <source>
        <dbReference type="Proteomes" id="UP000789508"/>
    </source>
</evidence>
<reference evidence="5" key="1">
    <citation type="submission" date="2021-06" db="EMBL/GenBank/DDBJ databases">
        <authorList>
            <person name="Kallberg Y."/>
            <person name="Tangrot J."/>
            <person name="Rosling A."/>
        </authorList>
    </citation>
    <scope>NUCLEOTIDE SEQUENCE</scope>
    <source>
        <strain evidence="5">FL130A</strain>
    </source>
</reference>
<feature type="region of interest" description="Disordered" evidence="3">
    <location>
        <begin position="460"/>
        <end position="487"/>
    </location>
</feature>
<dbReference type="SUPFAM" id="SSF52540">
    <property type="entry name" value="P-loop containing nucleoside triphosphate hydrolases"/>
    <property type="match status" value="1"/>
</dbReference>
<evidence type="ECO:0000256" key="1">
    <source>
        <dbReference type="ARBA" id="ARBA00022741"/>
    </source>
</evidence>
<dbReference type="InterPro" id="IPR013078">
    <property type="entry name" value="His_Pase_superF_clade-1"/>
</dbReference>
<dbReference type="Pfam" id="PF01591">
    <property type="entry name" value="6PF2K"/>
    <property type="match status" value="1"/>
</dbReference>
<dbReference type="OrthoDB" id="267323at2759"/>
<dbReference type="InterPro" id="IPR003094">
    <property type="entry name" value="6Pfruct_kin"/>
</dbReference>
<dbReference type="PANTHER" id="PTHR10606">
    <property type="entry name" value="6-PHOSPHOFRUCTO-2-KINASE/FRUCTOSE-2,6-BISPHOSPHATASE"/>
    <property type="match status" value="1"/>
</dbReference>